<evidence type="ECO:0000256" key="2">
    <source>
        <dbReference type="ARBA" id="ARBA00006772"/>
    </source>
</evidence>
<accession>A0A1L7RS30</accession>
<dbReference type="AlphaFoldDB" id="A0A1L7RS30"/>
<feature type="transmembrane region" description="Helical" evidence="8">
    <location>
        <begin position="391"/>
        <end position="411"/>
    </location>
</feature>
<feature type="transmembrane region" description="Helical" evidence="8">
    <location>
        <begin position="170"/>
        <end position="186"/>
    </location>
</feature>
<sequence length="462" mass="49015">MKLDKRVVGLFAGVLACALVWVAPLDGLAPISAAGQHCLALTLMTVVWWATGVAQPAYVSAVYLALLILTGTADTGTVFASWTKMQMWMVIGAYLIAAAVKDSGLGERIAYWFALKFVRGWSSLVVSIFALTFILSLLIPHPFPRAFMILAVMLVICDAAKMSRADKNKVGFLVFAAAAPGSMFFLTGDATLNPLVASYAADGCSFIQWFVYMSVPMLVATLATLGLGLVLFRPEMQMCIDFDEVRTKRAALGPVSTKEKRTVIWLVIAIALWLTESVTGLNIGFVTLLVGAVLALPVIGEVITPATWNSVPINTLVFLTAAMGIGTVGEATGMNAWIASVVLPASVPDNALVLALLIAGITVIIHMFMGSVMAVLGICVPAFIAFTAGSGVSDIAVAMMVFSAINIHYILPFHNLPILVGEGEDNAGYGAKEAVRLGTPLTVVVFVVVVVEAIWFHLLGLM</sequence>
<dbReference type="GO" id="GO:0005886">
    <property type="term" value="C:plasma membrane"/>
    <property type="evidence" value="ECO:0007669"/>
    <property type="project" value="TreeGrafter"/>
</dbReference>
<dbReference type="PANTHER" id="PTHR10283">
    <property type="entry name" value="SOLUTE CARRIER FAMILY 13 MEMBER"/>
    <property type="match status" value="1"/>
</dbReference>
<dbReference type="EMBL" id="LK995542">
    <property type="protein sequence ID" value="CED92552.1"/>
    <property type="molecule type" value="Genomic_DNA"/>
</dbReference>
<evidence type="ECO:0000256" key="6">
    <source>
        <dbReference type="ARBA" id="ARBA00023136"/>
    </source>
</evidence>
<dbReference type="RefSeq" id="WP_210582154.1">
    <property type="nucleotide sequence ID" value="NZ_LK995542.1"/>
</dbReference>
<feature type="transmembrane region" description="Helical" evidence="8">
    <location>
        <begin position="262"/>
        <end position="279"/>
    </location>
</feature>
<evidence type="ECO:0000256" key="5">
    <source>
        <dbReference type="ARBA" id="ARBA00022989"/>
    </source>
</evidence>
<dbReference type="GO" id="GO:1905039">
    <property type="term" value="P:carboxylic acid transmembrane transport"/>
    <property type="evidence" value="ECO:0007669"/>
    <property type="project" value="UniProtKB-ARBA"/>
</dbReference>
<feature type="transmembrane region" description="Helical" evidence="8">
    <location>
        <begin position="441"/>
        <end position="461"/>
    </location>
</feature>
<evidence type="ECO:0000256" key="4">
    <source>
        <dbReference type="ARBA" id="ARBA00022692"/>
    </source>
</evidence>
<feature type="transmembrane region" description="Helical" evidence="8">
    <location>
        <begin position="121"/>
        <end position="139"/>
    </location>
</feature>
<dbReference type="InterPro" id="IPR001898">
    <property type="entry name" value="SLC13A/DASS"/>
</dbReference>
<feature type="transmembrane region" description="Helical" evidence="8">
    <location>
        <begin position="351"/>
        <end position="384"/>
    </location>
</feature>
<keyword evidence="4 8" id="KW-0812">Transmembrane</keyword>
<evidence type="ECO:0000256" key="1">
    <source>
        <dbReference type="ARBA" id="ARBA00004141"/>
    </source>
</evidence>
<comment type="subcellular location">
    <subcellularLocation>
        <location evidence="1">Membrane</location>
        <topology evidence="1">Multi-pass membrane protein</topology>
    </subcellularLocation>
</comment>
<dbReference type="PANTHER" id="PTHR10283:SF82">
    <property type="entry name" value="SOLUTE CARRIER FAMILY 13 MEMBER 2"/>
    <property type="match status" value="1"/>
</dbReference>
<feature type="transmembrane region" description="Helical" evidence="8">
    <location>
        <begin position="7"/>
        <end position="25"/>
    </location>
</feature>
<reference evidence="9" key="1">
    <citation type="submission" date="2014-07" db="EMBL/GenBank/DDBJ databases">
        <authorList>
            <person name="Zhang J.E."/>
            <person name="Yang H."/>
            <person name="Guo J."/>
            <person name="Deng Z."/>
            <person name="Luo H."/>
            <person name="Luo M."/>
            <person name="Zhao B."/>
        </authorList>
    </citation>
    <scope>NUCLEOTIDE SEQUENCE</scope>
    <source>
        <strain evidence="9">AM4</strain>
    </source>
</reference>
<dbReference type="PROSITE" id="PS51257">
    <property type="entry name" value="PROKAR_LIPOPROTEIN"/>
    <property type="match status" value="1"/>
</dbReference>
<keyword evidence="5 8" id="KW-1133">Transmembrane helix</keyword>
<dbReference type="Pfam" id="PF00939">
    <property type="entry name" value="Na_sulph_symp"/>
    <property type="match status" value="1"/>
</dbReference>
<proteinExistence type="inferred from homology"/>
<dbReference type="GO" id="GO:0008514">
    <property type="term" value="F:organic anion transmembrane transporter activity"/>
    <property type="evidence" value="ECO:0007669"/>
    <property type="project" value="UniProtKB-ARBA"/>
</dbReference>
<comment type="similarity">
    <text evidence="2">Belongs to the SLC13A/DASS transporter (TC 2.A.47) family. NADC subfamily.</text>
</comment>
<evidence type="ECO:0000256" key="7">
    <source>
        <dbReference type="ARBA" id="ARBA00031174"/>
    </source>
</evidence>
<keyword evidence="6 8" id="KW-0472">Membrane</keyword>
<feature type="transmembrane region" description="Helical" evidence="8">
    <location>
        <begin position="316"/>
        <end position="339"/>
    </location>
</feature>
<evidence type="ECO:0000313" key="9">
    <source>
        <dbReference type="EMBL" id="CED92552.1"/>
    </source>
</evidence>
<feature type="transmembrane region" description="Helical" evidence="8">
    <location>
        <begin position="206"/>
        <end position="232"/>
    </location>
</feature>
<evidence type="ECO:0000256" key="3">
    <source>
        <dbReference type="ARBA" id="ARBA00020150"/>
    </source>
</evidence>
<feature type="transmembrane region" description="Helical" evidence="8">
    <location>
        <begin position="285"/>
        <end position="304"/>
    </location>
</feature>
<protein>
    <recommendedName>
        <fullName evidence="3">Sodium-dependent dicarboxylate transporter SdcS</fullName>
    </recommendedName>
    <alternativeName>
        <fullName evidence="7">Na(+)/dicarboxylate symporter</fullName>
    </alternativeName>
</protein>
<evidence type="ECO:0000256" key="8">
    <source>
        <dbReference type="SAM" id="Phobius"/>
    </source>
</evidence>
<organism evidence="9">
    <name type="scientific">Actinomyces succiniciruminis</name>
    <dbReference type="NCBI Taxonomy" id="1522002"/>
    <lineage>
        <taxon>Bacteria</taxon>
        <taxon>Bacillati</taxon>
        <taxon>Actinomycetota</taxon>
        <taxon>Actinomycetes</taxon>
        <taxon>Actinomycetales</taxon>
        <taxon>Actinomycetaceae</taxon>
        <taxon>Actinomyces</taxon>
    </lineage>
</organism>
<name>A0A1L7RS30_9ACTO</name>
<feature type="transmembrane region" description="Helical" evidence="8">
    <location>
        <begin position="79"/>
        <end position="100"/>
    </location>
</feature>
<gene>
    <name evidence="9" type="ORF">AAM4_2720</name>
</gene>